<evidence type="ECO:0000313" key="2">
    <source>
        <dbReference type="EMBL" id="KGO96414.1"/>
    </source>
</evidence>
<dbReference type="STRING" id="1107311.Q767_05770"/>
<keyword evidence="3" id="KW-1185">Reference proteome</keyword>
<dbReference type="PATRIC" id="fig|1107311.3.peg.1486"/>
<dbReference type="InterPro" id="IPR006035">
    <property type="entry name" value="Ureohydrolase"/>
</dbReference>
<dbReference type="CDD" id="cd09988">
    <property type="entry name" value="Formimidoylglutamase"/>
    <property type="match status" value="1"/>
</dbReference>
<dbReference type="PROSITE" id="PS51409">
    <property type="entry name" value="ARGINASE_2"/>
    <property type="match status" value="1"/>
</dbReference>
<dbReference type="AlphaFoldDB" id="V6SG14"/>
<dbReference type="Gene3D" id="3.40.800.10">
    <property type="entry name" value="Ureohydrolase domain"/>
    <property type="match status" value="1"/>
</dbReference>
<dbReference type="eggNOG" id="COG0010">
    <property type="taxonomic scope" value="Bacteria"/>
</dbReference>
<evidence type="ECO:0000256" key="1">
    <source>
        <dbReference type="PROSITE-ProRule" id="PRU00742"/>
    </source>
</evidence>
<dbReference type="GO" id="GO:0016813">
    <property type="term" value="F:hydrolase activity, acting on carbon-nitrogen (but not peptide) bonds, in linear amidines"/>
    <property type="evidence" value="ECO:0007669"/>
    <property type="project" value="UniProtKB-ARBA"/>
</dbReference>
<proteinExistence type="inferred from homology"/>
<protein>
    <submittedName>
        <fullName evidence="2">Arginase</fullName>
    </submittedName>
</protein>
<dbReference type="EMBL" id="JRLZ01000004">
    <property type="protein sequence ID" value="KGO96414.1"/>
    <property type="molecule type" value="Genomic_DNA"/>
</dbReference>
<reference evidence="2 3" key="2">
    <citation type="journal article" date="2015" name="Stand. Genomic Sci.">
        <title>High quality draft genomic sequence of Flavobacterium enshiense DK69(T) and comparison among Flavobacterium genomes.</title>
        <authorList>
            <person name="Zeng Z."/>
            <person name="Chen C."/>
            <person name="Du H."/>
            <person name="Wang G."/>
            <person name="Li M."/>
        </authorList>
    </citation>
    <scope>NUCLEOTIDE SEQUENCE [LARGE SCALE GENOMIC DNA]</scope>
    <source>
        <strain evidence="2 3">DK69</strain>
    </source>
</reference>
<organism evidence="2 3">
    <name type="scientific">Flavobacterium enshiense DK69</name>
    <dbReference type="NCBI Taxonomy" id="1107311"/>
    <lineage>
        <taxon>Bacteria</taxon>
        <taxon>Pseudomonadati</taxon>
        <taxon>Bacteroidota</taxon>
        <taxon>Flavobacteriia</taxon>
        <taxon>Flavobacteriales</taxon>
        <taxon>Flavobacteriaceae</taxon>
        <taxon>Flavobacterium</taxon>
    </lineage>
</organism>
<dbReference type="Proteomes" id="UP000030149">
    <property type="component" value="Unassembled WGS sequence"/>
</dbReference>
<gene>
    <name evidence="2" type="ORF">Q767_05770</name>
</gene>
<evidence type="ECO:0000313" key="3">
    <source>
        <dbReference type="Proteomes" id="UP000030149"/>
    </source>
</evidence>
<comment type="similarity">
    <text evidence="1">Belongs to the arginase family.</text>
</comment>
<dbReference type="GO" id="GO:0046872">
    <property type="term" value="F:metal ion binding"/>
    <property type="evidence" value="ECO:0007669"/>
    <property type="project" value="InterPro"/>
</dbReference>
<name>V6SG14_9FLAO</name>
<dbReference type="InterPro" id="IPR023696">
    <property type="entry name" value="Ureohydrolase_dom_sf"/>
</dbReference>
<comment type="caution">
    <text evidence="2">The sequence shown here is derived from an EMBL/GenBank/DDBJ whole genome shotgun (WGS) entry which is preliminary data.</text>
</comment>
<sequence>MVFDFFQPLDSDFFEFVQGLSSQALGRKVVFHSETDFPNIEKAAIAIIGVTDSRGLGDGNYDVDLTHVRKEFYSLFPGNWESQIVDLGNIVPGNSLEDTYYVLKNAVAHLIKNRVVPIVIGGSQDLTYAMYRAYDQLEQMVNVVSVDSKFDFAKEDGFPANSFLSGMIVEEPSNLFNYSNIGYQTYFNSQEEIDLIEKLYFDAYRLGEICNNSAIAEPVFRDADLVSIDLTSVKSADSGNFVKFNPNGFNGKEICVLSRYSGISDKVTSFGVFNHNGSEKESVLIAQVLWYFIEGYHYRSKEYPFGAKEDYLKYIVPLEDEELIFFKSDKTERWWIEIPFLSGINNKLRRSTLLPCTYEDYLGAIDQEIPERWWKAQKKNLV</sequence>
<dbReference type="SUPFAM" id="SSF52768">
    <property type="entry name" value="Arginase/deacetylase"/>
    <property type="match status" value="1"/>
</dbReference>
<dbReference type="RefSeq" id="WP_023573514.1">
    <property type="nucleotide sequence ID" value="NZ_AVCS01000009.1"/>
</dbReference>
<reference evidence="3" key="1">
    <citation type="submission" date="2013-09" db="EMBL/GenBank/DDBJ databases">
        <authorList>
            <person name="Zeng Z."/>
            <person name="Chen C."/>
        </authorList>
    </citation>
    <scope>NUCLEOTIDE SEQUENCE [LARGE SCALE GENOMIC DNA]</scope>
    <source>
        <strain evidence="3">DK69</strain>
    </source>
</reference>
<accession>V6SG14</accession>
<dbReference type="Pfam" id="PF00491">
    <property type="entry name" value="Arginase"/>
    <property type="match status" value="1"/>
</dbReference>
<dbReference type="OrthoDB" id="931936at2"/>